<keyword evidence="2" id="KW-1185">Reference proteome</keyword>
<dbReference type="SUPFAM" id="SSF140736">
    <property type="entry name" value="Rv1873-like"/>
    <property type="match status" value="1"/>
</dbReference>
<reference evidence="1 2" key="1">
    <citation type="submission" date="2020-01" db="EMBL/GenBank/DDBJ databases">
        <title>Sulfitobacter sediminilitoris sp. nov., isolated from a tidal flat.</title>
        <authorList>
            <person name="Park S."/>
            <person name="Yoon J.-H."/>
        </authorList>
    </citation>
    <scope>NUCLEOTIDE SEQUENCE [LARGE SCALE GENOMIC DNA]</scope>
    <source>
        <strain evidence="1 2">JBTF-M27</strain>
    </source>
</reference>
<evidence type="ECO:0000313" key="2">
    <source>
        <dbReference type="Proteomes" id="UP000468591"/>
    </source>
</evidence>
<dbReference type="Pfam" id="PF08837">
    <property type="entry name" value="DUF1810"/>
    <property type="match status" value="1"/>
</dbReference>
<dbReference type="InterPro" id="IPR036287">
    <property type="entry name" value="Rv1873-like_sf"/>
</dbReference>
<dbReference type="Gene3D" id="1.25.40.380">
    <property type="entry name" value="Protein of unknown function DUF1810"/>
    <property type="match status" value="1"/>
</dbReference>
<evidence type="ECO:0000313" key="1">
    <source>
        <dbReference type="EMBL" id="NEK21716.1"/>
    </source>
</evidence>
<dbReference type="PIRSF" id="PIRSF008546">
    <property type="entry name" value="UCP008546"/>
    <property type="match status" value="1"/>
</dbReference>
<dbReference type="RefSeq" id="WP_164352549.1">
    <property type="nucleotide sequence ID" value="NZ_JAABNT010000002.1"/>
</dbReference>
<sequence>MPEPEGLARFVTAQAGVYEQVCAELAAGRKTTHWMWFIFPQLRGLGRSETARFYGLRDLDAARDYDAHEVLGRRLKHCATLVLEHPDEAIEDIMGKIDALKLRSCATLFERAAKEPEVFTHLLETFFDGQRCALTEEELDGAK</sequence>
<organism evidence="1 2">
    <name type="scientific">Sulfitobacter sediminilitoris</name>
    <dbReference type="NCBI Taxonomy" id="2698830"/>
    <lineage>
        <taxon>Bacteria</taxon>
        <taxon>Pseudomonadati</taxon>
        <taxon>Pseudomonadota</taxon>
        <taxon>Alphaproteobacteria</taxon>
        <taxon>Rhodobacterales</taxon>
        <taxon>Roseobacteraceae</taxon>
        <taxon>Sulfitobacter</taxon>
    </lineage>
</organism>
<dbReference type="AlphaFoldDB" id="A0A6P0C9E3"/>
<dbReference type="InterPro" id="IPR014937">
    <property type="entry name" value="DUF1810"/>
</dbReference>
<name>A0A6P0C9E3_9RHOB</name>
<gene>
    <name evidence="1" type="ORF">GV827_04775</name>
</gene>
<accession>A0A6P0C9E3</accession>
<comment type="caution">
    <text evidence="1">The sequence shown here is derived from an EMBL/GenBank/DDBJ whole genome shotgun (WGS) entry which is preliminary data.</text>
</comment>
<protein>
    <submittedName>
        <fullName evidence="1">DUF1810 family protein</fullName>
    </submittedName>
</protein>
<proteinExistence type="predicted"/>
<dbReference type="Proteomes" id="UP000468591">
    <property type="component" value="Unassembled WGS sequence"/>
</dbReference>
<dbReference type="EMBL" id="JAABNT010000002">
    <property type="protein sequence ID" value="NEK21716.1"/>
    <property type="molecule type" value="Genomic_DNA"/>
</dbReference>